<feature type="domain" description="Periplasmic binding protein/LacI sugar binding" evidence="4">
    <location>
        <begin position="27"/>
        <end position="308"/>
    </location>
</feature>
<dbReference type="GO" id="GO:0042882">
    <property type="term" value="P:L-arabinose transmembrane transport"/>
    <property type="evidence" value="ECO:0007669"/>
    <property type="project" value="InterPro"/>
</dbReference>
<dbReference type="SUPFAM" id="SSF53822">
    <property type="entry name" value="Periplasmic binding protein-like I"/>
    <property type="match status" value="1"/>
</dbReference>
<evidence type="ECO:0000256" key="3">
    <source>
        <dbReference type="SAM" id="SignalP"/>
    </source>
</evidence>
<dbReference type="PANTHER" id="PTHR30036:SF6">
    <property type="entry name" value="L-ARABINOSE-BINDING PERIPLASMIC PROTEIN"/>
    <property type="match status" value="1"/>
</dbReference>
<dbReference type="Gene3D" id="3.40.50.2300">
    <property type="match status" value="2"/>
</dbReference>
<dbReference type="InterPro" id="IPR026266">
    <property type="entry name" value="AraF"/>
</dbReference>
<feature type="chain" id="PRO_5014732927" evidence="3">
    <location>
        <begin position="24"/>
        <end position="323"/>
    </location>
</feature>
<dbReference type="EMBL" id="PDPS01000029">
    <property type="protein sequence ID" value="PID57070.1"/>
    <property type="molecule type" value="Genomic_DNA"/>
</dbReference>
<dbReference type="AlphaFoldDB" id="A0A2G6E4P9"/>
<proteinExistence type="predicted"/>
<sequence length="323" mass="34964">MKKFAVTVLAGLFIVSMCVSVFAADKVKIGFLVKQPEEAWFQDEWKFAQQAADEMGFELIKIGTPDGEKVLAAIDNLGAQQAQGFVICTPDVKLGPAIEAKAKANSLKLMSVDDRFVGSDGKFMEDVHHMGISAYNIGKYVGETLAAQIEANGWDIKKVGFLRMSYDQLPTIKERTDGATEMLLAAGLPEANIYDAPMKTLDTEGSFNAANTMLTKLPDVKMWVVAGGNDASAIGAVRAMEGQGIGADMAVAVGINGSNFAVNEFEKPEENAFFGSIKLSAKAHGYGTAKLMYEWIANGTEPEKVIWTSGELMTRDNYKELMD</sequence>
<dbReference type="PANTHER" id="PTHR30036">
    <property type="entry name" value="D-XYLOSE-BINDING PERIPLASMIC PROTEIN"/>
    <property type="match status" value="1"/>
</dbReference>
<dbReference type="InterPro" id="IPR050555">
    <property type="entry name" value="Bact_Solute-Bind_Prot2"/>
</dbReference>
<evidence type="ECO:0000259" key="4">
    <source>
        <dbReference type="Pfam" id="PF00532"/>
    </source>
</evidence>
<dbReference type="Proteomes" id="UP000229740">
    <property type="component" value="Unassembled WGS sequence"/>
</dbReference>
<dbReference type="InterPro" id="IPR028082">
    <property type="entry name" value="Peripla_BP_I"/>
</dbReference>
<dbReference type="PIRSF" id="PIRSF002816">
    <property type="entry name" value="AraF"/>
    <property type="match status" value="1"/>
</dbReference>
<evidence type="ECO:0000256" key="2">
    <source>
        <dbReference type="PIRSR" id="PIRSR002816-1"/>
    </source>
</evidence>
<name>A0A2G6E4P9_9BACT</name>
<dbReference type="Pfam" id="PF00532">
    <property type="entry name" value="Peripla_BP_1"/>
    <property type="match status" value="1"/>
</dbReference>
<reference evidence="5 6" key="1">
    <citation type="submission" date="2017-10" db="EMBL/GenBank/DDBJ databases">
        <title>Novel microbial diversity and functional potential in the marine mammal oral microbiome.</title>
        <authorList>
            <person name="Dudek N.K."/>
            <person name="Sun C.L."/>
            <person name="Burstein D."/>
            <person name="Kantor R.S."/>
            <person name="Aliaga Goltsman D.S."/>
            <person name="Bik E.M."/>
            <person name="Thomas B.C."/>
            <person name="Banfield J.F."/>
            <person name="Relman D.A."/>
        </authorList>
    </citation>
    <scope>NUCLEOTIDE SEQUENCE [LARGE SCALE GENOMIC DNA]</scope>
    <source>
        <strain evidence="5">DOLZORAL124_49_17</strain>
    </source>
</reference>
<protein>
    <submittedName>
        <fullName evidence="5">Sugar ABC transporter substrate-binding protein</fullName>
    </submittedName>
</protein>
<accession>A0A2G6E4P9</accession>
<comment type="caution">
    <text evidence="5">The sequence shown here is derived from an EMBL/GenBank/DDBJ whole genome shotgun (WGS) entry which is preliminary data.</text>
</comment>
<feature type="signal peptide" evidence="3">
    <location>
        <begin position="1"/>
        <end position="23"/>
    </location>
</feature>
<dbReference type="CDD" id="cd01540">
    <property type="entry name" value="PBP1_arabinose_binding"/>
    <property type="match status" value="1"/>
</dbReference>
<dbReference type="GO" id="GO:0030288">
    <property type="term" value="C:outer membrane-bounded periplasmic space"/>
    <property type="evidence" value="ECO:0007669"/>
    <property type="project" value="TreeGrafter"/>
</dbReference>
<dbReference type="InterPro" id="IPR001761">
    <property type="entry name" value="Peripla_BP/Lac1_sug-bd_dom"/>
</dbReference>
<evidence type="ECO:0000256" key="1">
    <source>
        <dbReference type="ARBA" id="ARBA00004196"/>
    </source>
</evidence>
<dbReference type="GO" id="GO:0030246">
    <property type="term" value="F:carbohydrate binding"/>
    <property type="evidence" value="ECO:0007669"/>
    <property type="project" value="TreeGrafter"/>
</dbReference>
<evidence type="ECO:0000313" key="6">
    <source>
        <dbReference type="Proteomes" id="UP000229740"/>
    </source>
</evidence>
<feature type="site" description="The binding site for the sugar molecule has not yet been established, but C-87 may be involved" evidence="2">
    <location>
        <position position="88"/>
    </location>
</feature>
<evidence type="ECO:0000313" key="5">
    <source>
        <dbReference type="EMBL" id="PID57070.1"/>
    </source>
</evidence>
<comment type="subcellular location">
    <subcellularLocation>
        <location evidence="1">Cell envelope</location>
    </subcellularLocation>
</comment>
<organism evidence="5 6">
    <name type="scientific">candidate division KSB3 bacterium</name>
    <dbReference type="NCBI Taxonomy" id="2044937"/>
    <lineage>
        <taxon>Bacteria</taxon>
        <taxon>candidate division KSB3</taxon>
    </lineage>
</organism>
<keyword evidence="3" id="KW-0732">Signal</keyword>
<gene>
    <name evidence="5" type="ORF">CSB45_09135</name>
</gene>